<feature type="compositionally biased region" description="Basic and acidic residues" evidence="1">
    <location>
        <begin position="1"/>
        <end position="10"/>
    </location>
</feature>
<dbReference type="Proteomes" id="UP000077266">
    <property type="component" value="Unassembled WGS sequence"/>
</dbReference>
<dbReference type="OrthoDB" id="10514316at2759"/>
<feature type="region of interest" description="Disordered" evidence="1">
    <location>
        <begin position="1"/>
        <end position="21"/>
    </location>
</feature>
<dbReference type="AlphaFoldDB" id="A0A165G4I6"/>
<evidence type="ECO:0000256" key="1">
    <source>
        <dbReference type="SAM" id="MobiDB-lite"/>
    </source>
</evidence>
<evidence type="ECO:0000313" key="3">
    <source>
        <dbReference type="Proteomes" id="UP000077266"/>
    </source>
</evidence>
<gene>
    <name evidence="2" type="ORF">EXIGLDRAFT_771256</name>
</gene>
<evidence type="ECO:0000313" key="2">
    <source>
        <dbReference type="EMBL" id="KZV89972.1"/>
    </source>
</evidence>
<dbReference type="InParanoid" id="A0A165G4I6"/>
<accession>A0A165G4I6</accession>
<sequence length="216" mass="23119">MSSDNEHEEPTPTPSEQLAQSTSTLLHALPSYLTPTIHLVTPSDLEDEDALVKVGRHKHGPASRAAGMVKRLMPIADAALGVEDEEEGGSGSASGRSEPVVAALNALALVFSITTRHDDALEQLEKIAYQASRLQDLAPAQLDELVRDASRTLLAAVLTFLRGALRKPGVSARRVPMGAAQMYAAGKQRLNGAIAAYDAVLHQHEQEDEEGDQDEE</sequence>
<name>A0A165G4I6_EXIGL</name>
<proteinExistence type="predicted"/>
<organism evidence="2 3">
    <name type="scientific">Exidia glandulosa HHB12029</name>
    <dbReference type="NCBI Taxonomy" id="1314781"/>
    <lineage>
        <taxon>Eukaryota</taxon>
        <taxon>Fungi</taxon>
        <taxon>Dikarya</taxon>
        <taxon>Basidiomycota</taxon>
        <taxon>Agaricomycotina</taxon>
        <taxon>Agaricomycetes</taxon>
        <taxon>Auriculariales</taxon>
        <taxon>Exidiaceae</taxon>
        <taxon>Exidia</taxon>
    </lineage>
</organism>
<dbReference type="EMBL" id="KV426059">
    <property type="protein sequence ID" value="KZV89972.1"/>
    <property type="molecule type" value="Genomic_DNA"/>
</dbReference>
<keyword evidence="3" id="KW-1185">Reference proteome</keyword>
<protein>
    <submittedName>
        <fullName evidence="2">Uncharacterized protein</fullName>
    </submittedName>
</protein>
<reference evidence="2 3" key="1">
    <citation type="journal article" date="2016" name="Mol. Biol. Evol.">
        <title>Comparative Genomics of Early-Diverging Mushroom-Forming Fungi Provides Insights into the Origins of Lignocellulose Decay Capabilities.</title>
        <authorList>
            <person name="Nagy L.G."/>
            <person name="Riley R."/>
            <person name="Tritt A."/>
            <person name="Adam C."/>
            <person name="Daum C."/>
            <person name="Floudas D."/>
            <person name="Sun H."/>
            <person name="Yadav J.S."/>
            <person name="Pangilinan J."/>
            <person name="Larsson K.H."/>
            <person name="Matsuura K."/>
            <person name="Barry K."/>
            <person name="Labutti K."/>
            <person name="Kuo R."/>
            <person name="Ohm R.A."/>
            <person name="Bhattacharya S.S."/>
            <person name="Shirouzu T."/>
            <person name="Yoshinaga Y."/>
            <person name="Martin F.M."/>
            <person name="Grigoriev I.V."/>
            <person name="Hibbett D.S."/>
        </authorList>
    </citation>
    <scope>NUCLEOTIDE SEQUENCE [LARGE SCALE GENOMIC DNA]</scope>
    <source>
        <strain evidence="2 3">HHB12029</strain>
    </source>
</reference>